<dbReference type="AlphaFoldDB" id="A0A6C0UJS2"/>
<accession>A0A6C0UJS2</accession>
<evidence type="ECO:0000313" key="3">
    <source>
        <dbReference type="Proteomes" id="UP000465846"/>
    </source>
</evidence>
<evidence type="ECO:0000313" key="2">
    <source>
        <dbReference type="EMBL" id="QIB75766.1"/>
    </source>
</evidence>
<dbReference type="Pfam" id="PF21535">
    <property type="entry name" value="HVO_2248"/>
    <property type="match status" value="1"/>
</dbReference>
<reference evidence="2 3" key="1">
    <citation type="submission" date="2020-02" db="EMBL/GenBank/DDBJ databases">
        <title>Whole genome sequence of Halogeometricum borinquense strain wsp4.</title>
        <authorList>
            <person name="Verma D.K."/>
            <person name="Gopal K."/>
            <person name="Prasad E.S."/>
        </authorList>
    </citation>
    <scope>NUCLEOTIDE SEQUENCE [LARGE SCALE GENOMIC DNA]</scope>
    <source>
        <strain evidence="3">wsp4</strain>
    </source>
</reference>
<proteinExistence type="predicted"/>
<feature type="region of interest" description="Disordered" evidence="1">
    <location>
        <begin position="230"/>
        <end position="271"/>
    </location>
</feature>
<dbReference type="Proteomes" id="UP000465846">
    <property type="component" value="Chromosome"/>
</dbReference>
<dbReference type="InterPro" id="IPR048687">
    <property type="entry name" value="HVO_2248-like"/>
</dbReference>
<organism evidence="2 3">
    <name type="scientific">Halogeometricum borinquense</name>
    <dbReference type="NCBI Taxonomy" id="60847"/>
    <lineage>
        <taxon>Archaea</taxon>
        <taxon>Methanobacteriati</taxon>
        <taxon>Methanobacteriota</taxon>
        <taxon>Stenosarchaea group</taxon>
        <taxon>Halobacteria</taxon>
        <taxon>Halobacteriales</taxon>
        <taxon>Haloferacaceae</taxon>
        <taxon>Halogeometricum</taxon>
    </lineage>
</organism>
<dbReference type="GeneID" id="44081067"/>
<dbReference type="RefSeq" id="WP_163487506.1">
    <property type="nucleotide sequence ID" value="NZ_CP048739.1"/>
</dbReference>
<feature type="compositionally biased region" description="Basic and acidic residues" evidence="1">
    <location>
        <begin position="231"/>
        <end position="242"/>
    </location>
</feature>
<dbReference type="EMBL" id="CP048739">
    <property type="protein sequence ID" value="QIB75766.1"/>
    <property type="molecule type" value="Genomic_DNA"/>
</dbReference>
<name>A0A6C0UJS2_9EURY</name>
<gene>
    <name evidence="2" type="ORF">G3I44_16660</name>
</gene>
<protein>
    <submittedName>
        <fullName evidence="2">Uncharacterized protein</fullName>
    </submittedName>
</protein>
<evidence type="ECO:0000256" key="1">
    <source>
        <dbReference type="SAM" id="MobiDB-lite"/>
    </source>
</evidence>
<sequence length="271" mass="30371">MYQQQSSSDADIDVLQEGALRIPLPDEEAELAFHRNMANVAAAQAQKAEMLDDPQSSVVEAYEQQLEQISESYRTSLEGFAGDEYETLARAYVAGERDDGLAAMAAYLSEAIWRLQQMITVSEMSFFPVILRYPHCCVINIRFASTHATRNAVRYESPEHLAEEPDSTYAETYYHESILSQQQAAESIRSTASILRDEFPDPRTTAFEDRRTGGVVSAFGRRGSEFSSALERVEPNPDRFEDAGDEPELVTPSPVAEQTEQTWLPRDATLL</sequence>